<evidence type="ECO:0000256" key="1">
    <source>
        <dbReference type="ARBA" id="ARBA00022723"/>
    </source>
</evidence>
<dbReference type="GO" id="GO:0010468">
    <property type="term" value="P:regulation of gene expression"/>
    <property type="evidence" value="ECO:0007669"/>
    <property type="project" value="UniProtKB-ARBA"/>
</dbReference>
<reference evidence="7 8" key="1">
    <citation type="journal article" date="2023" name="BMC Biotechnol.">
        <title>Vitis rotundifolia cv Carlos genome sequencing.</title>
        <authorList>
            <person name="Huff M."/>
            <person name="Hulse-Kemp A."/>
            <person name="Scheffler B."/>
            <person name="Youngblood R."/>
            <person name="Simpson S."/>
            <person name="Babiker E."/>
            <person name="Staton M."/>
        </authorList>
    </citation>
    <scope>NUCLEOTIDE SEQUENCE [LARGE SCALE GENOMIC DNA]</scope>
    <source>
        <tissue evidence="7">Leaf</tissue>
    </source>
</reference>
<proteinExistence type="predicted"/>
<accession>A0AA39AE22</accession>
<evidence type="ECO:0000313" key="8">
    <source>
        <dbReference type="Proteomes" id="UP001168098"/>
    </source>
</evidence>
<gene>
    <name evidence="7" type="ORF">PVL29_003401</name>
</gene>
<dbReference type="AlphaFoldDB" id="A0AA39AE22"/>
<evidence type="ECO:0000256" key="5">
    <source>
        <dbReference type="PROSITE-ProRule" id="PRU00723"/>
    </source>
</evidence>
<dbReference type="GO" id="GO:0003729">
    <property type="term" value="F:mRNA binding"/>
    <property type="evidence" value="ECO:0007669"/>
    <property type="project" value="InterPro"/>
</dbReference>
<keyword evidence="1 5" id="KW-0479">Metal-binding</keyword>
<dbReference type="Gene3D" id="4.10.1000.10">
    <property type="entry name" value="Zinc finger, CCCH-type"/>
    <property type="match status" value="1"/>
</dbReference>
<protein>
    <recommendedName>
        <fullName evidence="6">C3H1-type domain-containing protein</fullName>
    </recommendedName>
</protein>
<feature type="zinc finger region" description="C3H1-type" evidence="5">
    <location>
        <begin position="55"/>
        <end position="82"/>
    </location>
</feature>
<keyword evidence="8" id="KW-1185">Reference proteome</keyword>
<name>A0AA39AE22_VITRO</name>
<evidence type="ECO:0000259" key="6">
    <source>
        <dbReference type="PROSITE" id="PS50103"/>
    </source>
</evidence>
<keyword evidence="2" id="KW-0677">Repeat</keyword>
<keyword evidence="3 5" id="KW-0863">Zinc-finger</keyword>
<dbReference type="SUPFAM" id="SSF90229">
    <property type="entry name" value="CCCH zinc finger"/>
    <property type="match status" value="1"/>
</dbReference>
<evidence type="ECO:0000313" key="7">
    <source>
        <dbReference type="EMBL" id="KAJ9705342.1"/>
    </source>
</evidence>
<dbReference type="InterPro" id="IPR036855">
    <property type="entry name" value="Znf_CCCH_sf"/>
</dbReference>
<dbReference type="GO" id="GO:0051252">
    <property type="term" value="P:regulation of RNA metabolic process"/>
    <property type="evidence" value="ECO:0007669"/>
    <property type="project" value="UniProtKB-ARBA"/>
</dbReference>
<dbReference type="InterPro" id="IPR000571">
    <property type="entry name" value="Znf_CCCH"/>
</dbReference>
<dbReference type="Proteomes" id="UP001168098">
    <property type="component" value="Unassembled WGS sequence"/>
</dbReference>
<dbReference type="EMBL" id="JARBHA010000003">
    <property type="protein sequence ID" value="KAJ9705342.1"/>
    <property type="molecule type" value="Genomic_DNA"/>
</dbReference>
<dbReference type="PANTHER" id="PTHR12547">
    <property type="entry name" value="CCCH ZINC FINGER/TIS11-RELATED"/>
    <property type="match status" value="1"/>
</dbReference>
<feature type="domain" description="C3H1-type" evidence="6">
    <location>
        <begin position="55"/>
        <end position="82"/>
    </location>
</feature>
<organism evidence="7 8">
    <name type="scientific">Vitis rotundifolia</name>
    <name type="common">Muscadine grape</name>
    <dbReference type="NCBI Taxonomy" id="103349"/>
    <lineage>
        <taxon>Eukaryota</taxon>
        <taxon>Viridiplantae</taxon>
        <taxon>Streptophyta</taxon>
        <taxon>Embryophyta</taxon>
        <taxon>Tracheophyta</taxon>
        <taxon>Spermatophyta</taxon>
        <taxon>Magnoliopsida</taxon>
        <taxon>eudicotyledons</taxon>
        <taxon>Gunneridae</taxon>
        <taxon>Pentapetalae</taxon>
        <taxon>rosids</taxon>
        <taxon>Vitales</taxon>
        <taxon>Vitaceae</taxon>
        <taxon>Viteae</taxon>
        <taxon>Vitis</taxon>
    </lineage>
</organism>
<evidence type="ECO:0000256" key="4">
    <source>
        <dbReference type="ARBA" id="ARBA00022833"/>
    </source>
</evidence>
<dbReference type="FunFam" id="4.10.1000.10:FF:000003">
    <property type="entry name" value="Zinc finger CCCH domain-containing protein"/>
    <property type="match status" value="1"/>
</dbReference>
<dbReference type="Pfam" id="PF00642">
    <property type="entry name" value="zf-CCCH"/>
    <property type="match status" value="1"/>
</dbReference>
<dbReference type="InterPro" id="IPR045877">
    <property type="entry name" value="ZFP36-like"/>
</dbReference>
<dbReference type="GO" id="GO:0008270">
    <property type="term" value="F:zinc ion binding"/>
    <property type="evidence" value="ECO:0007669"/>
    <property type="project" value="UniProtKB-KW"/>
</dbReference>
<evidence type="ECO:0000256" key="2">
    <source>
        <dbReference type="ARBA" id="ARBA00022737"/>
    </source>
</evidence>
<comment type="caution">
    <text evidence="7">The sequence shown here is derived from an EMBL/GenBank/DDBJ whole genome shotgun (WGS) entry which is preliminary data.</text>
</comment>
<dbReference type="PROSITE" id="PS50103">
    <property type="entry name" value="ZF_C3H1"/>
    <property type="match status" value="1"/>
</dbReference>
<keyword evidence="4 5" id="KW-0862">Zinc</keyword>
<dbReference type="SMART" id="SM00356">
    <property type="entry name" value="ZnF_C3H1"/>
    <property type="match status" value="1"/>
</dbReference>
<sequence length="89" mass="9614">MCNKFNTAKGCKFGDKCHFAPYVMVRELIVNINAMSGHARTTVMLGDGQAPPASNYKTKSCNNFTKGSCTFGEKCHIAHGAGELRKSAI</sequence>
<evidence type="ECO:0000256" key="3">
    <source>
        <dbReference type="ARBA" id="ARBA00022771"/>
    </source>
</evidence>
<dbReference type="PANTHER" id="PTHR12547:SF18">
    <property type="entry name" value="PROTEIN TIS11"/>
    <property type="match status" value="1"/>
</dbReference>